<accession>A0A4V6PUT3</accession>
<dbReference type="EMBL" id="SNXI01000001">
    <property type="protein sequence ID" value="TDP40763.1"/>
    <property type="molecule type" value="Genomic_DNA"/>
</dbReference>
<comment type="caution">
    <text evidence="2">The sequence shown here is derived from an EMBL/GenBank/DDBJ whole genome shotgun (WGS) entry which is preliminary data.</text>
</comment>
<gene>
    <name evidence="2" type="ORF">DEU29_101313</name>
</gene>
<dbReference type="AlphaFoldDB" id="A0A4V6PUT3"/>
<sequence length="158" mass="18373">MRNLSRPLLVAYALMFSTVSLAQAENPKGWILNAESNEERFQLIQGYLRGFDQPMWEVGERYEKVYEALTRENYKLAGYHWRKIKTTIQNGYLKRPKRQPNADSIFFNGTWKSVKEAFDSADKKKAWKAFEEGKGACMACHRAEGVGYMNDQSLFELK</sequence>
<organism evidence="2 3">
    <name type="scientific">Idiomarina aquatica</name>
    <dbReference type="NCBI Taxonomy" id="1327752"/>
    <lineage>
        <taxon>Bacteria</taxon>
        <taxon>Pseudomonadati</taxon>
        <taxon>Pseudomonadota</taxon>
        <taxon>Gammaproteobacteria</taxon>
        <taxon>Alteromonadales</taxon>
        <taxon>Idiomarinaceae</taxon>
        <taxon>Idiomarina</taxon>
    </lineage>
</organism>
<dbReference type="Proteomes" id="UP000295531">
    <property type="component" value="Unassembled WGS sequence"/>
</dbReference>
<keyword evidence="1" id="KW-0732">Signal</keyword>
<name>A0A4V6PUT3_9GAMM</name>
<dbReference type="RefSeq" id="WP_133538469.1">
    <property type="nucleotide sequence ID" value="NZ_SNXI01000001.1"/>
</dbReference>
<dbReference type="OrthoDB" id="6402114at2"/>
<proteinExistence type="predicted"/>
<evidence type="ECO:0000313" key="2">
    <source>
        <dbReference type="EMBL" id="TDP40763.1"/>
    </source>
</evidence>
<feature type="chain" id="PRO_5020600357" description="Cytochrome c" evidence="1">
    <location>
        <begin position="23"/>
        <end position="158"/>
    </location>
</feature>
<feature type="signal peptide" evidence="1">
    <location>
        <begin position="1"/>
        <end position="22"/>
    </location>
</feature>
<reference evidence="2 3" key="1">
    <citation type="submission" date="2019-03" db="EMBL/GenBank/DDBJ databases">
        <title>Freshwater and sediment microbial communities from various areas in North America, analyzing microbe dynamics in response to fracking.</title>
        <authorList>
            <person name="Lamendella R."/>
        </authorList>
    </citation>
    <scope>NUCLEOTIDE SEQUENCE [LARGE SCALE GENOMIC DNA]</scope>
    <source>
        <strain evidence="2 3">18_TX</strain>
    </source>
</reference>
<evidence type="ECO:0000256" key="1">
    <source>
        <dbReference type="SAM" id="SignalP"/>
    </source>
</evidence>
<evidence type="ECO:0000313" key="3">
    <source>
        <dbReference type="Proteomes" id="UP000295531"/>
    </source>
</evidence>
<keyword evidence="3" id="KW-1185">Reference proteome</keyword>
<protein>
    <recommendedName>
        <fullName evidence="4">Cytochrome c</fullName>
    </recommendedName>
</protein>
<evidence type="ECO:0008006" key="4">
    <source>
        <dbReference type="Google" id="ProtNLM"/>
    </source>
</evidence>